<comment type="caution">
    <text evidence="8">The sequence shown here is derived from an EMBL/GenBank/DDBJ whole genome shotgun (WGS) entry which is preliminary data.</text>
</comment>
<dbReference type="InterPro" id="IPR050189">
    <property type="entry name" value="MFS_Efflux_Transporters"/>
</dbReference>
<evidence type="ECO:0000256" key="3">
    <source>
        <dbReference type="ARBA" id="ARBA00022692"/>
    </source>
</evidence>
<feature type="transmembrane region" description="Helical" evidence="6">
    <location>
        <begin position="40"/>
        <end position="59"/>
    </location>
</feature>
<accession>A0ABQ3QWA8</accession>
<sequence>MPLAVYVLGMSAFALGTSEFMLSGLLPFVADDLGVSVSRAGLLVSAFAIGMVVGAPVLAATTLRVPRRITLAGLLLVFALGHAVGALTSSYGVLFASRVVSALACAGFWAVGAATAVGMVPEDRRGRAMAVLVGGLTVANILGVPAGAFVGQHASWRVAFWGVGAIAVLAVLGVLRFVPEGSNSRGSEPLLRAELRAYRDGEVWLALATTALVSAGIFCAFSYLAPVLTDVAGLSGDSVPWVLALFGIGAFAGITVGGRLTDRHPFAVLKAGTGAVAVLLAVLALAPRADLIVPLVFLFGVAGFAISPALNARVYGLAGDAPTLAGATNVAAFNVGNTVGPWFGGLLIDAGAGYAAVGWAGAALSATALALVFLSQAARRRSVAEQPAHCGTGA</sequence>
<feature type="transmembrane region" description="Helical" evidence="6">
    <location>
        <begin position="99"/>
        <end position="118"/>
    </location>
</feature>
<dbReference type="CDD" id="cd17324">
    <property type="entry name" value="MFS_NepI_like"/>
    <property type="match status" value="1"/>
</dbReference>
<feature type="transmembrane region" description="Helical" evidence="6">
    <location>
        <begin position="292"/>
        <end position="312"/>
    </location>
</feature>
<feature type="transmembrane region" description="Helical" evidence="6">
    <location>
        <begin position="354"/>
        <end position="374"/>
    </location>
</feature>
<keyword evidence="5 6" id="KW-0472">Membrane</keyword>
<dbReference type="SUPFAM" id="SSF103473">
    <property type="entry name" value="MFS general substrate transporter"/>
    <property type="match status" value="1"/>
</dbReference>
<dbReference type="EMBL" id="BNDY01000017">
    <property type="protein sequence ID" value="GHI41559.1"/>
    <property type="molecule type" value="Genomic_DNA"/>
</dbReference>
<feature type="domain" description="Major facilitator superfamily (MFS) profile" evidence="7">
    <location>
        <begin position="4"/>
        <end position="380"/>
    </location>
</feature>
<name>A0ABQ3QWA8_9ACTN</name>
<evidence type="ECO:0000256" key="4">
    <source>
        <dbReference type="ARBA" id="ARBA00022989"/>
    </source>
</evidence>
<keyword evidence="2" id="KW-1003">Cell membrane</keyword>
<protein>
    <submittedName>
        <fullName evidence="8">Chloramphenicol efflux pump</fullName>
    </submittedName>
</protein>
<dbReference type="InterPro" id="IPR020846">
    <property type="entry name" value="MFS_dom"/>
</dbReference>
<gene>
    <name evidence="8" type="ORF">Sviol_59670</name>
</gene>
<dbReference type="RefSeq" id="WP_226599602.1">
    <property type="nucleotide sequence ID" value="NZ_BNDY01000017.1"/>
</dbReference>
<feature type="transmembrane region" description="Helical" evidence="6">
    <location>
        <begin position="130"/>
        <end position="152"/>
    </location>
</feature>
<dbReference type="Pfam" id="PF07690">
    <property type="entry name" value="MFS_1"/>
    <property type="match status" value="1"/>
</dbReference>
<feature type="transmembrane region" description="Helical" evidence="6">
    <location>
        <begin position="203"/>
        <end position="226"/>
    </location>
</feature>
<keyword evidence="3 6" id="KW-0812">Transmembrane</keyword>
<dbReference type="NCBIfam" id="NF033135">
    <property type="entry name" value="cmx_cmrA"/>
    <property type="match status" value="1"/>
</dbReference>
<feature type="transmembrane region" description="Helical" evidence="6">
    <location>
        <begin position="158"/>
        <end position="178"/>
    </location>
</feature>
<comment type="subcellular location">
    <subcellularLocation>
        <location evidence="1">Cell membrane</location>
        <topology evidence="1">Multi-pass membrane protein</topology>
    </subcellularLocation>
</comment>
<dbReference type="PANTHER" id="PTHR43124:SF3">
    <property type="entry name" value="CHLORAMPHENICOL EFFLUX PUMP RV0191"/>
    <property type="match status" value="1"/>
</dbReference>
<evidence type="ECO:0000313" key="9">
    <source>
        <dbReference type="Proteomes" id="UP001050808"/>
    </source>
</evidence>
<reference evidence="8" key="1">
    <citation type="submission" date="2024-05" db="EMBL/GenBank/DDBJ databases">
        <title>Whole genome shotgun sequence of Streptomyces violascens NBRC 12920.</title>
        <authorList>
            <person name="Komaki H."/>
            <person name="Tamura T."/>
        </authorList>
    </citation>
    <scope>NUCLEOTIDE SEQUENCE</scope>
    <source>
        <strain evidence="8">NBRC 12920</strain>
    </source>
</reference>
<feature type="transmembrane region" description="Helical" evidence="6">
    <location>
        <begin position="238"/>
        <end position="256"/>
    </location>
</feature>
<evidence type="ECO:0000259" key="7">
    <source>
        <dbReference type="PROSITE" id="PS50850"/>
    </source>
</evidence>
<evidence type="ECO:0000256" key="2">
    <source>
        <dbReference type="ARBA" id="ARBA00022475"/>
    </source>
</evidence>
<evidence type="ECO:0000256" key="6">
    <source>
        <dbReference type="SAM" id="Phobius"/>
    </source>
</evidence>
<dbReference type="Proteomes" id="UP001050808">
    <property type="component" value="Unassembled WGS sequence"/>
</dbReference>
<evidence type="ECO:0000313" key="8">
    <source>
        <dbReference type="EMBL" id="GHI41559.1"/>
    </source>
</evidence>
<dbReference type="InterPro" id="IPR011701">
    <property type="entry name" value="MFS"/>
</dbReference>
<dbReference type="PROSITE" id="PS50850">
    <property type="entry name" value="MFS"/>
    <property type="match status" value="1"/>
</dbReference>
<evidence type="ECO:0000256" key="5">
    <source>
        <dbReference type="ARBA" id="ARBA00023136"/>
    </source>
</evidence>
<proteinExistence type="predicted"/>
<dbReference type="InterPro" id="IPR036259">
    <property type="entry name" value="MFS_trans_sf"/>
</dbReference>
<keyword evidence="4 6" id="KW-1133">Transmembrane helix</keyword>
<keyword evidence="9" id="KW-1185">Reference proteome</keyword>
<feature type="transmembrane region" description="Helical" evidence="6">
    <location>
        <begin position="71"/>
        <end position="93"/>
    </location>
</feature>
<feature type="transmembrane region" description="Helical" evidence="6">
    <location>
        <begin position="324"/>
        <end position="348"/>
    </location>
</feature>
<evidence type="ECO:0000256" key="1">
    <source>
        <dbReference type="ARBA" id="ARBA00004651"/>
    </source>
</evidence>
<feature type="transmembrane region" description="Helical" evidence="6">
    <location>
        <begin position="268"/>
        <end position="286"/>
    </location>
</feature>
<dbReference type="Gene3D" id="1.20.1250.20">
    <property type="entry name" value="MFS general substrate transporter like domains"/>
    <property type="match status" value="2"/>
</dbReference>
<organism evidence="8 9">
    <name type="scientific">Streptomyces violascens</name>
    <dbReference type="NCBI Taxonomy" id="67381"/>
    <lineage>
        <taxon>Bacteria</taxon>
        <taxon>Bacillati</taxon>
        <taxon>Actinomycetota</taxon>
        <taxon>Actinomycetes</taxon>
        <taxon>Kitasatosporales</taxon>
        <taxon>Streptomycetaceae</taxon>
        <taxon>Streptomyces</taxon>
    </lineage>
</organism>
<dbReference type="PANTHER" id="PTHR43124">
    <property type="entry name" value="PURINE EFFLUX PUMP PBUE"/>
    <property type="match status" value="1"/>
</dbReference>